<feature type="transmembrane region" description="Helical" evidence="7">
    <location>
        <begin position="138"/>
        <end position="159"/>
    </location>
</feature>
<feature type="transmembrane region" description="Helical" evidence="7">
    <location>
        <begin position="336"/>
        <end position="356"/>
    </location>
</feature>
<keyword evidence="5 7" id="KW-1133">Transmembrane helix</keyword>
<protein>
    <submittedName>
        <fullName evidence="9">MFS transporter, DHA2 family, multidrug resistance protein</fullName>
    </submittedName>
</protein>
<dbReference type="InterPro" id="IPR036259">
    <property type="entry name" value="MFS_trans_sf"/>
</dbReference>
<proteinExistence type="predicted"/>
<feature type="transmembrane region" description="Helical" evidence="7">
    <location>
        <begin position="300"/>
        <end position="324"/>
    </location>
</feature>
<dbReference type="Pfam" id="PF07690">
    <property type="entry name" value="MFS_1"/>
    <property type="match status" value="1"/>
</dbReference>
<evidence type="ECO:0000256" key="7">
    <source>
        <dbReference type="SAM" id="Phobius"/>
    </source>
</evidence>
<dbReference type="Gene3D" id="1.20.1250.20">
    <property type="entry name" value="MFS general substrate transporter like domains"/>
    <property type="match status" value="1"/>
</dbReference>
<evidence type="ECO:0000256" key="2">
    <source>
        <dbReference type="ARBA" id="ARBA00022448"/>
    </source>
</evidence>
<feature type="transmembrane region" description="Helical" evidence="7">
    <location>
        <begin position="104"/>
        <end position="126"/>
    </location>
</feature>
<dbReference type="Gene3D" id="1.20.1720.10">
    <property type="entry name" value="Multidrug resistance protein D"/>
    <property type="match status" value="1"/>
</dbReference>
<dbReference type="GO" id="GO:0022857">
    <property type="term" value="F:transmembrane transporter activity"/>
    <property type="evidence" value="ECO:0007669"/>
    <property type="project" value="InterPro"/>
</dbReference>
<feature type="transmembrane region" description="Helical" evidence="7">
    <location>
        <begin position="79"/>
        <end position="98"/>
    </location>
</feature>
<dbReference type="PROSITE" id="PS50850">
    <property type="entry name" value="MFS"/>
    <property type="match status" value="1"/>
</dbReference>
<feature type="transmembrane region" description="Helical" evidence="7">
    <location>
        <begin position="486"/>
        <end position="504"/>
    </location>
</feature>
<dbReference type="PANTHER" id="PTHR23501:SF174">
    <property type="entry name" value="MULTIDRUG EXPORT PROTEIN EMRB-RELATED"/>
    <property type="match status" value="1"/>
</dbReference>
<gene>
    <name evidence="9" type="ORF">SAMN02745206_01723</name>
</gene>
<dbReference type="InterPro" id="IPR004638">
    <property type="entry name" value="EmrB-like"/>
</dbReference>
<feature type="transmembrane region" description="Helical" evidence="7">
    <location>
        <begin position="271"/>
        <end position="294"/>
    </location>
</feature>
<dbReference type="STRING" id="1121391.SAMN02745206_01723"/>
<evidence type="ECO:0000256" key="3">
    <source>
        <dbReference type="ARBA" id="ARBA00022475"/>
    </source>
</evidence>
<keyword evidence="6 7" id="KW-0472">Membrane</keyword>
<dbReference type="PRINTS" id="PR01036">
    <property type="entry name" value="TCRTETB"/>
</dbReference>
<evidence type="ECO:0000256" key="5">
    <source>
        <dbReference type="ARBA" id="ARBA00022989"/>
    </source>
</evidence>
<feature type="transmembrane region" description="Helical" evidence="7">
    <location>
        <begin position="12"/>
        <end position="31"/>
    </location>
</feature>
<dbReference type="EMBL" id="FQVB01000015">
    <property type="protein sequence ID" value="SHF31199.1"/>
    <property type="molecule type" value="Genomic_DNA"/>
</dbReference>
<feature type="domain" description="Major facilitator superfamily (MFS) profile" evidence="8">
    <location>
        <begin position="13"/>
        <end position="509"/>
    </location>
</feature>
<dbReference type="GO" id="GO:0005886">
    <property type="term" value="C:plasma membrane"/>
    <property type="evidence" value="ECO:0007669"/>
    <property type="project" value="UniProtKB-SubCell"/>
</dbReference>
<name>A0A1M5ALS7_9BACT</name>
<dbReference type="InterPro" id="IPR020846">
    <property type="entry name" value="MFS_dom"/>
</dbReference>
<evidence type="ECO:0000256" key="4">
    <source>
        <dbReference type="ARBA" id="ARBA00022692"/>
    </source>
</evidence>
<evidence type="ECO:0000313" key="9">
    <source>
        <dbReference type="EMBL" id="SHF31199.1"/>
    </source>
</evidence>
<dbReference type="SUPFAM" id="SSF103473">
    <property type="entry name" value="MFS general substrate transporter"/>
    <property type="match status" value="1"/>
</dbReference>
<feature type="transmembrane region" description="Helical" evidence="7">
    <location>
        <begin position="200"/>
        <end position="219"/>
    </location>
</feature>
<keyword evidence="10" id="KW-1185">Reference proteome</keyword>
<dbReference type="InterPro" id="IPR011701">
    <property type="entry name" value="MFS"/>
</dbReference>
<keyword evidence="2" id="KW-0813">Transport</keyword>
<comment type="subcellular location">
    <subcellularLocation>
        <location evidence="1">Cell membrane</location>
        <topology evidence="1">Multi-pass membrane protein</topology>
    </subcellularLocation>
</comment>
<feature type="transmembrane region" description="Helical" evidence="7">
    <location>
        <begin position="51"/>
        <end position="72"/>
    </location>
</feature>
<dbReference type="NCBIfam" id="TIGR00711">
    <property type="entry name" value="efflux_EmrB"/>
    <property type="match status" value="1"/>
</dbReference>
<feature type="transmembrane region" description="Helical" evidence="7">
    <location>
        <begin position="231"/>
        <end position="250"/>
    </location>
</feature>
<reference evidence="10" key="1">
    <citation type="submission" date="2016-11" db="EMBL/GenBank/DDBJ databases">
        <authorList>
            <person name="Varghese N."/>
            <person name="Submissions S."/>
        </authorList>
    </citation>
    <scope>NUCLEOTIDE SEQUENCE [LARGE SCALE GENOMIC DNA]</scope>
    <source>
        <strain evidence="10">DSM 9756</strain>
    </source>
</reference>
<evidence type="ECO:0000313" key="10">
    <source>
        <dbReference type="Proteomes" id="UP000184076"/>
    </source>
</evidence>
<evidence type="ECO:0000256" key="1">
    <source>
        <dbReference type="ARBA" id="ARBA00004651"/>
    </source>
</evidence>
<dbReference type="AlphaFoldDB" id="A0A1M5ALS7"/>
<dbReference type="Proteomes" id="UP000184076">
    <property type="component" value="Unassembled WGS sequence"/>
</dbReference>
<keyword evidence="4 7" id="KW-0812">Transmembrane</keyword>
<evidence type="ECO:0000256" key="6">
    <source>
        <dbReference type="ARBA" id="ARBA00023136"/>
    </source>
</evidence>
<feature type="transmembrane region" description="Helical" evidence="7">
    <location>
        <begin position="368"/>
        <end position="389"/>
    </location>
</feature>
<dbReference type="CDD" id="cd17503">
    <property type="entry name" value="MFS_LmrB_MDR_like"/>
    <property type="match status" value="1"/>
</dbReference>
<sequence>MNAPNPEARKWAVAMTVIIPTFIEVMDTSVVNVSLPHIQGSLNAGVDEVTWVLTSYLVSNAIVIPITGWLASIFGRRNYLIFSIVLFTLSSILCGAAPTLEMLIVARILQGLGGGGLQPLSQAILLETFPVREHGVAMAIFGMGVVFAPILGPVVGGWITDSWSWRWVFYINVPIGLLAVFMAFLFVHDPPYIRARQIRIDHWGLALLVVGLGCLQIVLDKGEREDWFQSHFIVVLSVIAAVALTLFVVVELRVRHPVVNLRVFSDATFTAGNIIMFTGFFCLFGSIVLLPLYLQNLMGYTALWAGLVLGPGGLASLMIMPVAGNLMKRGVRPSRLLAVGLVFAAVALWQMSRFNLQADFLTVALPRVVQALGMGLFFVPLSAATYVNIPKEQMGNATGIFNLLRNLGGSFGVAFSTTVLSQRSQFHQNMLVDHLTPFAKPFQMAMDKMLALLGGDPASFYDRKLALAGIYREVIRQATMMAFNDTFWLFAWFTAALVPLTFVMRGPKASGGPVMVH</sequence>
<evidence type="ECO:0000259" key="8">
    <source>
        <dbReference type="PROSITE" id="PS50850"/>
    </source>
</evidence>
<organism evidence="9 10">
    <name type="scientific">Desulfacinum infernum DSM 9756</name>
    <dbReference type="NCBI Taxonomy" id="1121391"/>
    <lineage>
        <taxon>Bacteria</taxon>
        <taxon>Pseudomonadati</taxon>
        <taxon>Thermodesulfobacteriota</taxon>
        <taxon>Syntrophobacteria</taxon>
        <taxon>Syntrophobacterales</taxon>
        <taxon>Syntrophobacteraceae</taxon>
        <taxon>Desulfacinum</taxon>
    </lineage>
</organism>
<dbReference type="PANTHER" id="PTHR23501">
    <property type="entry name" value="MAJOR FACILITATOR SUPERFAMILY"/>
    <property type="match status" value="1"/>
</dbReference>
<keyword evidence="3" id="KW-1003">Cell membrane</keyword>
<accession>A0A1M5ALS7</accession>
<feature type="transmembrane region" description="Helical" evidence="7">
    <location>
        <begin position="165"/>
        <end position="188"/>
    </location>
</feature>